<dbReference type="Gene3D" id="1.10.30.50">
    <property type="match status" value="1"/>
</dbReference>
<name>A0A2P6M5R1_9GAMM</name>
<comment type="caution">
    <text evidence="2">The sequence shown here is derived from an EMBL/GenBank/DDBJ whole genome shotgun (WGS) entry which is preliminary data.</text>
</comment>
<dbReference type="Pfam" id="PF01844">
    <property type="entry name" value="HNH"/>
    <property type="match status" value="1"/>
</dbReference>
<proteinExistence type="predicted"/>
<dbReference type="Proteomes" id="UP000241736">
    <property type="component" value="Unassembled WGS sequence"/>
</dbReference>
<evidence type="ECO:0000313" key="2">
    <source>
        <dbReference type="EMBL" id="PRH81245.1"/>
    </source>
</evidence>
<dbReference type="InterPro" id="IPR002711">
    <property type="entry name" value="HNH"/>
</dbReference>
<dbReference type="GO" id="GO:0004519">
    <property type="term" value="F:endonuclease activity"/>
    <property type="evidence" value="ECO:0007669"/>
    <property type="project" value="UniProtKB-KW"/>
</dbReference>
<evidence type="ECO:0000259" key="1">
    <source>
        <dbReference type="Pfam" id="PF01844"/>
    </source>
</evidence>
<dbReference type="RefSeq" id="WP_106991578.1">
    <property type="nucleotide sequence ID" value="NZ_KZ679109.1"/>
</dbReference>
<dbReference type="GO" id="GO:0008270">
    <property type="term" value="F:zinc ion binding"/>
    <property type="evidence" value="ECO:0007669"/>
    <property type="project" value="InterPro"/>
</dbReference>
<keyword evidence="2" id="KW-0540">Nuclease</keyword>
<keyword evidence="2" id="KW-0378">Hydrolase</keyword>
<keyword evidence="3" id="KW-1185">Reference proteome</keyword>
<gene>
    <name evidence="2" type="ORF">C6N40_13645</name>
</gene>
<feature type="domain" description="HNH" evidence="1">
    <location>
        <begin position="52"/>
        <end position="84"/>
    </location>
</feature>
<dbReference type="GO" id="GO:0003676">
    <property type="term" value="F:nucleic acid binding"/>
    <property type="evidence" value="ECO:0007669"/>
    <property type="project" value="InterPro"/>
</dbReference>
<dbReference type="AlphaFoldDB" id="A0A2P6M5R1"/>
<organism evidence="2 3">
    <name type="scientific">Arenimonas caeni</name>
    <dbReference type="NCBI Taxonomy" id="2058085"/>
    <lineage>
        <taxon>Bacteria</taxon>
        <taxon>Pseudomonadati</taxon>
        <taxon>Pseudomonadota</taxon>
        <taxon>Gammaproteobacteria</taxon>
        <taxon>Lysobacterales</taxon>
        <taxon>Lysobacteraceae</taxon>
        <taxon>Arenimonas</taxon>
    </lineage>
</organism>
<reference evidence="2 3" key="1">
    <citation type="submission" date="2018-03" db="EMBL/GenBank/DDBJ databases">
        <title>Arenimonas caeni sp. nov., isolated from activated sludge.</title>
        <authorList>
            <person name="Liu H."/>
        </authorList>
    </citation>
    <scope>NUCLEOTIDE SEQUENCE [LARGE SCALE GENOMIC DNA]</scope>
    <source>
        <strain evidence="3">z29</strain>
    </source>
</reference>
<dbReference type="CDD" id="cd00085">
    <property type="entry name" value="HNHc"/>
    <property type="match status" value="1"/>
</dbReference>
<sequence>MPKSTLIKSRQSAFAAQGGNCNYCGHPMWESQPEKFSQVHGVRLRQVWRFKCTAEHLVPRESGGRDSKDNIVAACAYCNFQRHRARPARDPEAHRAHVQRRLAKGRWHSTTGYILSQT</sequence>
<dbReference type="InterPro" id="IPR003615">
    <property type="entry name" value="HNH_nuc"/>
</dbReference>
<protein>
    <submittedName>
        <fullName evidence="2">Restriction endonuclease</fullName>
    </submittedName>
</protein>
<accession>A0A2P6M5R1</accession>
<evidence type="ECO:0000313" key="3">
    <source>
        <dbReference type="Proteomes" id="UP000241736"/>
    </source>
</evidence>
<keyword evidence="2" id="KW-0255">Endonuclease</keyword>
<dbReference type="EMBL" id="PVLF01000035">
    <property type="protein sequence ID" value="PRH81245.1"/>
    <property type="molecule type" value="Genomic_DNA"/>
</dbReference>
<dbReference type="OrthoDB" id="9802901at2"/>